<evidence type="ECO:0000313" key="1">
    <source>
        <dbReference type="EMBL" id="CRP80776.1"/>
    </source>
</evidence>
<name>A0A9P1R8K6_PSEAI</name>
<proteinExistence type="predicted"/>
<evidence type="ECO:0000313" key="2">
    <source>
        <dbReference type="Proteomes" id="UP000045039"/>
    </source>
</evidence>
<gene>
    <name evidence="1" type="ORF">PAERUG_P19_London_7_VIM_2_05_10_05617</name>
</gene>
<comment type="caution">
    <text evidence="1">The sequence shown here is derived from an EMBL/GenBank/DDBJ whole genome shotgun (WGS) entry which is preliminary data.</text>
</comment>
<organism evidence="1 2">
    <name type="scientific">Pseudomonas aeruginosa</name>
    <dbReference type="NCBI Taxonomy" id="287"/>
    <lineage>
        <taxon>Bacteria</taxon>
        <taxon>Pseudomonadati</taxon>
        <taxon>Pseudomonadota</taxon>
        <taxon>Gammaproteobacteria</taxon>
        <taxon>Pseudomonadales</taxon>
        <taxon>Pseudomonadaceae</taxon>
        <taxon>Pseudomonas</taxon>
    </lineage>
</organism>
<dbReference type="Proteomes" id="UP000045039">
    <property type="component" value="Unassembled WGS sequence"/>
</dbReference>
<dbReference type="EMBL" id="CVVU01000245">
    <property type="protein sequence ID" value="CRP80776.1"/>
    <property type="molecule type" value="Genomic_DNA"/>
</dbReference>
<reference evidence="2" key="1">
    <citation type="submission" date="2015-06" db="EMBL/GenBank/DDBJ databases">
        <authorList>
            <person name="Radhakrishnan Rajesh"/>
            <person name="Underwood Anthony"/>
            <person name="Al-Shahib Ali"/>
        </authorList>
    </citation>
    <scope>NUCLEOTIDE SEQUENCE [LARGE SCALE GENOMIC DNA]</scope>
    <source>
        <strain evidence="2">P19_London_7_VIM_2_05_10</strain>
    </source>
</reference>
<protein>
    <submittedName>
        <fullName evidence="1">Uncharacterized protein</fullName>
    </submittedName>
</protein>
<dbReference type="AlphaFoldDB" id="A0A9P1R8K6"/>
<accession>A0A9P1R8K6</accession>
<sequence length="172" mass="19504">MIPECFGPSLAAGWQVRCGIQKVRVEDGHSGVACLAMVAGLNYQEASEVFVSTGLGIRRRGRPAFSTNCSEMRMAVGAAGLIQQARRWQGWSNFQGLGILKVKDDWRGEEGAGRWHWVTAFRHPEFEIVVFDPFMEFPAFKRMPLDELCTRFDLYEPKGQWLQVEQRFSLAC</sequence>